<feature type="coiled-coil region" evidence="1">
    <location>
        <begin position="56"/>
        <end position="83"/>
    </location>
</feature>
<dbReference type="PANTHER" id="PTHR37226:SF4">
    <property type="entry name" value="GOLGIN FAMILY A PROTEIN"/>
    <property type="match status" value="1"/>
</dbReference>
<dbReference type="EMBL" id="RXIC02000021">
    <property type="protein sequence ID" value="KAB1219392.1"/>
    <property type="molecule type" value="Genomic_DNA"/>
</dbReference>
<accession>A0A6A1W2E8</accession>
<gene>
    <name evidence="2" type="ORF">CJ030_MR3G001125</name>
</gene>
<keyword evidence="1" id="KW-0175">Coiled coil</keyword>
<protein>
    <submittedName>
        <fullName evidence="2">Uncharacterized protein</fullName>
    </submittedName>
</protein>
<name>A0A6A1W2E8_9ROSI</name>
<organism evidence="2 3">
    <name type="scientific">Morella rubra</name>
    <name type="common">Chinese bayberry</name>
    <dbReference type="NCBI Taxonomy" id="262757"/>
    <lineage>
        <taxon>Eukaryota</taxon>
        <taxon>Viridiplantae</taxon>
        <taxon>Streptophyta</taxon>
        <taxon>Embryophyta</taxon>
        <taxon>Tracheophyta</taxon>
        <taxon>Spermatophyta</taxon>
        <taxon>Magnoliopsida</taxon>
        <taxon>eudicotyledons</taxon>
        <taxon>Gunneridae</taxon>
        <taxon>Pentapetalae</taxon>
        <taxon>rosids</taxon>
        <taxon>fabids</taxon>
        <taxon>Fagales</taxon>
        <taxon>Myricaceae</taxon>
        <taxon>Morella</taxon>
    </lineage>
</organism>
<dbReference type="Proteomes" id="UP000516437">
    <property type="component" value="Chromosome 3"/>
</dbReference>
<sequence length="215" mass="25895">MGVYASTNKSNLCDKDVQVLMEKTRLLQKEIKEMVYERKKERKAYERDMMVLAFKEAEWKQEKKRLRAEVKRLRKIVEEEDETRRMAGQKSEKEWELLGSSFLVEKLMEEERARRDDTVEKWKQLYLAIKMELDDLIQRTRQGDIGHYWRAEEEEMIEVLQGELQAKEETIKALNARLASMEREEYKKEREIDILRQSLRIMSSKMASRVTKKLP</sequence>
<dbReference type="OrthoDB" id="1869333at2759"/>
<feature type="coiled-coil region" evidence="1">
    <location>
        <begin position="150"/>
        <end position="191"/>
    </location>
</feature>
<dbReference type="PANTHER" id="PTHR37226">
    <property type="entry name" value="GOLGIN FAMILY A PROTEIN"/>
    <property type="match status" value="1"/>
</dbReference>
<keyword evidence="3" id="KW-1185">Reference proteome</keyword>
<evidence type="ECO:0000313" key="2">
    <source>
        <dbReference type="EMBL" id="KAB1219392.1"/>
    </source>
</evidence>
<evidence type="ECO:0000256" key="1">
    <source>
        <dbReference type="SAM" id="Coils"/>
    </source>
</evidence>
<evidence type="ECO:0000313" key="3">
    <source>
        <dbReference type="Proteomes" id="UP000516437"/>
    </source>
</evidence>
<proteinExistence type="predicted"/>
<reference evidence="2 3" key="1">
    <citation type="journal article" date="2019" name="Plant Biotechnol. J.">
        <title>The red bayberry genome and genetic basis of sex determination.</title>
        <authorList>
            <person name="Jia H.M."/>
            <person name="Jia H.J."/>
            <person name="Cai Q.L."/>
            <person name="Wang Y."/>
            <person name="Zhao H.B."/>
            <person name="Yang W.F."/>
            <person name="Wang G.Y."/>
            <person name="Li Y.H."/>
            <person name="Zhan D.L."/>
            <person name="Shen Y.T."/>
            <person name="Niu Q.F."/>
            <person name="Chang L."/>
            <person name="Qiu J."/>
            <person name="Zhao L."/>
            <person name="Xie H.B."/>
            <person name="Fu W.Y."/>
            <person name="Jin J."/>
            <person name="Li X.W."/>
            <person name="Jiao Y."/>
            <person name="Zhou C.C."/>
            <person name="Tu T."/>
            <person name="Chai C.Y."/>
            <person name="Gao J.L."/>
            <person name="Fan L.J."/>
            <person name="van de Weg E."/>
            <person name="Wang J.Y."/>
            <person name="Gao Z.S."/>
        </authorList>
    </citation>
    <scope>NUCLEOTIDE SEQUENCE [LARGE SCALE GENOMIC DNA]</scope>
    <source>
        <tissue evidence="2">Leaves</tissue>
    </source>
</reference>
<comment type="caution">
    <text evidence="2">The sequence shown here is derived from an EMBL/GenBank/DDBJ whole genome shotgun (WGS) entry which is preliminary data.</text>
</comment>
<dbReference type="AlphaFoldDB" id="A0A6A1W2E8"/>